<dbReference type="InterPro" id="IPR002372">
    <property type="entry name" value="PQQ_rpt_dom"/>
</dbReference>
<dbReference type="PANTHER" id="PTHR32303">
    <property type="entry name" value="QUINOPROTEIN ALCOHOL DEHYDROGENASE (CYTOCHROME C)"/>
    <property type="match status" value="1"/>
</dbReference>
<feature type="domain" description="Pyrrolo-quinoline quinone repeat" evidence="7">
    <location>
        <begin position="37"/>
        <end position="485"/>
    </location>
</feature>
<keyword evidence="5" id="KW-0472">Membrane</keyword>
<keyword evidence="5" id="KW-1133">Transmembrane helix</keyword>
<dbReference type="EMBL" id="FNVA01000001">
    <property type="protein sequence ID" value="SEF55254.1"/>
    <property type="molecule type" value="Genomic_DNA"/>
</dbReference>
<feature type="region of interest" description="Disordered" evidence="4">
    <location>
        <begin position="370"/>
        <end position="390"/>
    </location>
</feature>
<dbReference type="Gene3D" id="2.140.10.10">
    <property type="entry name" value="Quinoprotein alcohol dehydrogenase-like superfamily"/>
    <property type="match status" value="2"/>
</dbReference>
<dbReference type="OrthoDB" id="9794322at2"/>
<evidence type="ECO:0000313" key="8">
    <source>
        <dbReference type="EMBL" id="SEF55254.1"/>
    </source>
</evidence>
<dbReference type="GO" id="GO:0048038">
    <property type="term" value="F:quinone binding"/>
    <property type="evidence" value="ECO:0007669"/>
    <property type="project" value="InterPro"/>
</dbReference>
<dbReference type="CDD" id="cd10280">
    <property type="entry name" value="PQQ_mGDH"/>
    <property type="match status" value="1"/>
</dbReference>
<keyword evidence="3" id="KW-0560">Oxidoreductase</keyword>
<evidence type="ECO:0000313" key="9">
    <source>
        <dbReference type="Proteomes" id="UP000236728"/>
    </source>
</evidence>
<accession>A0A1H5SXR8</accession>
<keyword evidence="6" id="KW-0732">Signal</keyword>
<dbReference type="SMART" id="SM00564">
    <property type="entry name" value="PQQ"/>
    <property type="match status" value="5"/>
</dbReference>
<dbReference type="Pfam" id="PF01011">
    <property type="entry name" value="PQQ"/>
    <property type="match status" value="2"/>
</dbReference>
<dbReference type="Proteomes" id="UP000236728">
    <property type="component" value="Unassembled WGS sequence"/>
</dbReference>
<sequence>MKFFCRTLRTDLLLCSFSLFLVSLAPASGQAPAGSQWPTYGGDPGGQRYTAASQITPQNVSQLREAWHFHTHALDLARNGRDDASFETTPVLLGHTLYLSTPFDEVIALDATSGKQLWRFDPQIQLVHPGQLVTSRGVALWPATATEPDPTHPCATRVLIGTLDARLVAVDAATGKPCPSFGTNGAVSLRDGVHISEHGDYGMTSPPTVLGDVVVTGSAVADNQSAEIESGLVRGFDVLTGKLLWSWEPLPWAQSMHPRTGAGNTWSVIAADPTLGLVYLPTSSASPDFYGGLRPGDNRDADSVVALDARTGKKVWAFQTVHHNLWDYDIAAEPLLFTFRGVTPAIAVLTKSAQIFVLDRRTGRPLFPAPEARVPQDGAPGEQLSPTQPISSVDSLAPLTVPSLSTDTSGWKRSDANTAFCQKQLSELRYDGIYTPPTLKGSLLYPGSLGGVNWGSAAFDPNTGLLYANNNRYPFKMRLVDRNSFEVTWKFHIEPTVRDWPFWVIYGSGILLLGCVKRRSLWPGWKGFGVGMGVAAVSILTVIFPWSPYMSNRHFSAETSAQEGTPYLIERVPLLDHDGNPCIAPPWAALSAVDLNTGKRAFSVPLGVNASGQHVGTLSLGGPIVTATGLVFDAATLDATLRAFDATNGKELWSTKLPAPALSTPMSYSVNGIQFVVVAAGGHTLLGKQRGDDVIAYALP</sequence>
<reference evidence="8 9" key="1">
    <citation type="submission" date="2016-10" db="EMBL/GenBank/DDBJ databases">
        <authorList>
            <person name="de Groot N.N."/>
        </authorList>
    </citation>
    <scope>NUCLEOTIDE SEQUENCE [LARGE SCALE GENOMIC DNA]</scope>
    <source>
        <strain evidence="8 9">DSM 22489</strain>
    </source>
</reference>
<feature type="domain" description="Pyrrolo-quinoline quinone repeat" evidence="7">
    <location>
        <begin position="555"/>
        <end position="676"/>
    </location>
</feature>
<evidence type="ECO:0000256" key="3">
    <source>
        <dbReference type="ARBA" id="ARBA00023002"/>
    </source>
</evidence>
<evidence type="ECO:0000256" key="1">
    <source>
        <dbReference type="ARBA" id="ARBA00001931"/>
    </source>
</evidence>
<dbReference type="GO" id="GO:0016020">
    <property type="term" value="C:membrane"/>
    <property type="evidence" value="ECO:0007669"/>
    <property type="project" value="InterPro"/>
</dbReference>
<evidence type="ECO:0000256" key="2">
    <source>
        <dbReference type="ARBA" id="ARBA00008156"/>
    </source>
</evidence>
<dbReference type="InterPro" id="IPR018391">
    <property type="entry name" value="PQQ_b-propeller_rpt"/>
</dbReference>
<feature type="chain" id="PRO_5009284414" evidence="6">
    <location>
        <begin position="28"/>
        <end position="700"/>
    </location>
</feature>
<organism evidence="8 9">
    <name type="scientific">Bryocella elongata</name>
    <dbReference type="NCBI Taxonomy" id="863522"/>
    <lineage>
        <taxon>Bacteria</taxon>
        <taxon>Pseudomonadati</taxon>
        <taxon>Acidobacteriota</taxon>
        <taxon>Terriglobia</taxon>
        <taxon>Terriglobales</taxon>
        <taxon>Acidobacteriaceae</taxon>
        <taxon>Bryocella</taxon>
    </lineage>
</organism>
<keyword evidence="9" id="KW-1185">Reference proteome</keyword>
<dbReference type="RefSeq" id="WP_103931336.1">
    <property type="nucleotide sequence ID" value="NZ_FNVA01000001.1"/>
</dbReference>
<keyword evidence="5" id="KW-0812">Transmembrane</keyword>
<evidence type="ECO:0000259" key="7">
    <source>
        <dbReference type="Pfam" id="PF01011"/>
    </source>
</evidence>
<proteinExistence type="inferred from homology"/>
<name>A0A1H5SXR8_9BACT</name>
<evidence type="ECO:0000256" key="6">
    <source>
        <dbReference type="SAM" id="SignalP"/>
    </source>
</evidence>
<dbReference type="SUPFAM" id="SSF50998">
    <property type="entry name" value="Quinoprotein alcohol dehydrogenase-like"/>
    <property type="match status" value="1"/>
</dbReference>
<protein>
    <submittedName>
        <fullName evidence="8">Quinoprotein glucose dehydrogenase</fullName>
    </submittedName>
</protein>
<feature type="transmembrane region" description="Helical" evidence="5">
    <location>
        <begin position="528"/>
        <end position="546"/>
    </location>
</feature>
<feature type="transmembrane region" description="Helical" evidence="5">
    <location>
        <begin position="500"/>
        <end position="516"/>
    </location>
</feature>
<dbReference type="InterPro" id="IPR011047">
    <property type="entry name" value="Quinoprotein_ADH-like_sf"/>
</dbReference>
<dbReference type="GO" id="GO:0008876">
    <property type="term" value="F:quinoprotein glucose dehydrogenase activity"/>
    <property type="evidence" value="ECO:0007669"/>
    <property type="project" value="TreeGrafter"/>
</dbReference>
<dbReference type="InterPro" id="IPR017511">
    <property type="entry name" value="PQQ_mDH"/>
</dbReference>
<feature type="signal peptide" evidence="6">
    <location>
        <begin position="1"/>
        <end position="27"/>
    </location>
</feature>
<dbReference type="PANTHER" id="PTHR32303:SF4">
    <property type="entry name" value="QUINOPROTEIN GLUCOSE DEHYDROGENASE"/>
    <property type="match status" value="1"/>
</dbReference>
<comment type="cofactor">
    <cofactor evidence="1">
        <name>pyrroloquinoline quinone</name>
        <dbReference type="ChEBI" id="CHEBI:58442"/>
    </cofactor>
</comment>
<gene>
    <name evidence="8" type="ORF">SAMN05421819_0394</name>
</gene>
<evidence type="ECO:0000256" key="5">
    <source>
        <dbReference type="SAM" id="Phobius"/>
    </source>
</evidence>
<dbReference type="AlphaFoldDB" id="A0A1H5SXR8"/>
<comment type="similarity">
    <text evidence="2">Belongs to the bacterial PQQ dehydrogenase family.</text>
</comment>
<evidence type="ECO:0000256" key="4">
    <source>
        <dbReference type="SAM" id="MobiDB-lite"/>
    </source>
</evidence>